<sequence>MISRSLFRNVKATPEDPIETWPYEVYAATLQYGDYPDWRFFAAEIERDPWGHVAELMNTVIHELPSLDGSQIFFLVINKARRGSRTHNGYLPGRDPNYEPW</sequence>
<comment type="caution">
    <text evidence="1">The sequence shown here is derived from an EMBL/GenBank/DDBJ whole genome shotgun (WGS) entry which is preliminary data.</text>
</comment>
<dbReference type="RefSeq" id="WP_269952582.1">
    <property type="nucleotide sequence ID" value="NZ_JAKMUR010000016.1"/>
</dbReference>
<reference evidence="1" key="1">
    <citation type="submission" date="2022-02" db="EMBL/GenBank/DDBJ databases">
        <title>Corynebacterium sp. from urogenital microbiome.</title>
        <authorList>
            <person name="Cappelli E.A."/>
            <person name="Ribeiro T.G."/>
            <person name="Peixe L."/>
        </authorList>
    </citation>
    <scope>NUCLEOTIDE SEQUENCE</scope>
    <source>
        <strain evidence="1">C8Ua_144</strain>
    </source>
</reference>
<name>A0ABT4R9N9_9CORY</name>
<keyword evidence="2" id="KW-1185">Reference proteome</keyword>
<accession>A0ABT4R9N9</accession>
<evidence type="ECO:0000313" key="1">
    <source>
        <dbReference type="EMBL" id="MCZ9292275.1"/>
    </source>
</evidence>
<evidence type="ECO:0000313" key="2">
    <source>
        <dbReference type="Proteomes" id="UP001146453"/>
    </source>
</evidence>
<gene>
    <name evidence="1" type="ORF">L8U61_09020</name>
</gene>
<dbReference type="EMBL" id="JAKMUR010000016">
    <property type="protein sequence ID" value="MCZ9292275.1"/>
    <property type="molecule type" value="Genomic_DNA"/>
</dbReference>
<dbReference type="Proteomes" id="UP001146453">
    <property type="component" value="Unassembled WGS sequence"/>
</dbReference>
<organism evidence="1 2">
    <name type="scientific">Corynebacterium lehmanniae</name>
    <dbReference type="NCBI Taxonomy" id="2913497"/>
    <lineage>
        <taxon>Bacteria</taxon>
        <taxon>Bacillati</taxon>
        <taxon>Actinomycetota</taxon>
        <taxon>Actinomycetes</taxon>
        <taxon>Mycobacteriales</taxon>
        <taxon>Corynebacteriaceae</taxon>
        <taxon>Corynebacterium</taxon>
    </lineage>
</organism>
<protein>
    <submittedName>
        <fullName evidence="1">Uncharacterized protein</fullName>
    </submittedName>
</protein>
<proteinExistence type="predicted"/>